<dbReference type="RefSeq" id="WP_013177967.1">
    <property type="nucleotide sequence ID" value="NC_014221.1"/>
</dbReference>
<dbReference type="KEGG" id="tra:Trad_1478"/>
<feature type="domain" description="Amidase" evidence="1">
    <location>
        <begin position="28"/>
        <end position="416"/>
    </location>
</feature>
<organism evidence="2 3">
    <name type="scientific">Truepera radiovictrix (strain DSM 17093 / CIP 108686 / LMG 22925 / RQ-24)</name>
    <dbReference type="NCBI Taxonomy" id="649638"/>
    <lineage>
        <taxon>Bacteria</taxon>
        <taxon>Thermotogati</taxon>
        <taxon>Deinococcota</taxon>
        <taxon>Deinococci</taxon>
        <taxon>Trueperales</taxon>
        <taxon>Trueperaceae</taxon>
        <taxon>Truepera</taxon>
    </lineage>
</organism>
<dbReference type="SUPFAM" id="SSF75304">
    <property type="entry name" value="Amidase signature (AS) enzymes"/>
    <property type="match status" value="1"/>
</dbReference>
<dbReference type="Gene3D" id="3.90.1300.10">
    <property type="entry name" value="Amidase signature (AS) domain"/>
    <property type="match status" value="1"/>
</dbReference>
<dbReference type="InterPro" id="IPR023631">
    <property type="entry name" value="Amidase_dom"/>
</dbReference>
<dbReference type="PANTHER" id="PTHR43372:SF4">
    <property type="entry name" value="FATTY-ACID AMIDE HYDROLASE 2"/>
    <property type="match status" value="1"/>
</dbReference>
<evidence type="ECO:0000313" key="2">
    <source>
        <dbReference type="EMBL" id="ADI14599.1"/>
    </source>
</evidence>
<accession>D7CXJ7</accession>
<protein>
    <submittedName>
        <fullName evidence="2">Amidase</fullName>
    </submittedName>
</protein>
<dbReference type="GO" id="GO:0012505">
    <property type="term" value="C:endomembrane system"/>
    <property type="evidence" value="ECO:0007669"/>
    <property type="project" value="TreeGrafter"/>
</dbReference>
<dbReference type="STRING" id="649638.Trad_1478"/>
<reference evidence="3" key="1">
    <citation type="submission" date="2010-05" db="EMBL/GenBank/DDBJ databases">
        <title>The complete genome of Truepera radiovictris DSM 17093.</title>
        <authorList>
            <consortium name="US DOE Joint Genome Institute (JGI-PGF)"/>
            <person name="Lucas S."/>
            <person name="Copeland A."/>
            <person name="Lapidus A."/>
            <person name="Glavina del Rio T."/>
            <person name="Dalin E."/>
            <person name="Tice H."/>
            <person name="Bruce D."/>
            <person name="Goodwin L."/>
            <person name="Pitluck S."/>
            <person name="Kyrpides N."/>
            <person name="Mavromatis K."/>
            <person name="Ovchinnikova G."/>
            <person name="Munk A.C."/>
            <person name="Detter J.C."/>
            <person name="Han C."/>
            <person name="Tapia R."/>
            <person name="Land M."/>
            <person name="Hauser L."/>
            <person name="Markowitz V."/>
            <person name="Cheng J.-F."/>
            <person name="Hugenholtz P."/>
            <person name="Woyke T."/>
            <person name="Wu D."/>
            <person name="Tindall B."/>
            <person name="Pomrenke H.G."/>
            <person name="Brambilla E."/>
            <person name="Klenk H.-P."/>
            <person name="Eisen J.A."/>
        </authorList>
    </citation>
    <scope>NUCLEOTIDE SEQUENCE [LARGE SCALE GENOMIC DNA]</scope>
    <source>
        <strain evidence="3">DSM 17093 / CIP 108686 / LMG 22925 / RQ-24</strain>
    </source>
</reference>
<proteinExistence type="predicted"/>
<dbReference type="HOGENOM" id="CLU_009600_0_3_0"/>
<dbReference type="PANTHER" id="PTHR43372">
    <property type="entry name" value="FATTY-ACID AMIDE HYDROLASE"/>
    <property type="match status" value="1"/>
</dbReference>
<evidence type="ECO:0000313" key="3">
    <source>
        <dbReference type="Proteomes" id="UP000000379"/>
    </source>
</evidence>
<sequence>MNPTDLTTASATKLAEIIRTGQVTSETVVRAHLERIAAVNPSLNAVVQLLADAALEEARRADQRLARGTVLGPLHGVPFTVKDWLETAGVVCTAGDERYRRHVPKEDATAVARLRAAGAVLLGKTNVMAQNPVYGRTHNPYKLGYSPAGSSSGEAALIAAGGSPLGLGSDSGGSIRQPAHNCGIAGLKPTTGRVPLTGHLPRISAMNDPRTAVGPMARFVEDLALALPILSGPDWRDASALPVPLGDPLEVTLPELRVAVYTEHEGASPTPETAAAVRRAAEALAGAGLDVEERIPPRVEEAYAITRDYWRRPESESWERWEPDGEATLSSEAVERHLFAWDRLRRALIGFMARFDVILTPAAERPAAPHGEPEGGIPYTLPYSLTGYPCAVVRAGTSPEGLPIGVQVVARPWRDDVALAVAYELQRALGGWRPPPL</sequence>
<reference evidence="2 3" key="2">
    <citation type="journal article" date="2011" name="Stand. Genomic Sci.">
        <title>Complete genome sequence of Truepera radiovictrix type strain (RQ-24).</title>
        <authorList>
            <person name="Ivanova N."/>
            <person name="Rohde C."/>
            <person name="Munk C."/>
            <person name="Nolan M."/>
            <person name="Lucas S."/>
            <person name="Del Rio T.G."/>
            <person name="Tice H."/>
            <person name="Deshpande S."/>
            <person name="Cheng J.F."/>
            <person name="Tapia R."/>
            <person name="Han C."/>
            <person name="Goodwin L."/>
            <person name="Pitluck S."/>
            <person name="Liolios K."/>
            <person name="Mavromatis K."/>
            <person name="Mikhailova N."/>
            <person name="Pati A."/>
            <person name="Chen A."/>
            <person name="Palaniappan K."/>
            <person name="Land M."/>
            <person name="Hauser L."/>
            <person name="Chang Y.J."/>
            <person name="Jeffries C.D."/>
            <person name="Brambilla E."/>
            <person name="Rohde M."/>
            <person name="Goker M."/>
            <person name="Tindall B.J."/>
            <person name="Woyke T."/>
            <person name="Bristow J."/>
            <person name="Eisen J.A."/>
            <person name="Markowitz V."/>
            <person name="Hugenholtz P."/>
            <person name="Kyrpides N.C."/>
            <person name="Klenk H.P."/>
            <person name="Lapidus A."/>
        </authorList>
    </citation>
    <scope>NUCLEOTIDE SEQUENCE [LARGE SCALE GENOMIC DNA]</scope>
    <source>
        <strain evidence="3">DSM 17093 / CIP 108686 / LMG 22925 / RQ-24</strain>
    </source>
</reference>
<evidence type="ECO:0000259" key="1">
    <source>
        <dbReference type="Pfam" id="PF01425"/>
    </source>
</evidence>
<gene>
    <name evidence="2" type="ordered locus">Trad_1478</name>
</gene>
<dbReference type="EMBL" id="CP002049">
    <property type="protein sequence ID" value="ADI14599.1"/>
    <property type="molecule type" value="Genomic_DNA"/>
</dbReference>
<dbReference type="Pfam" id="PF01425">
    <property type="entry name" value="Amidase"/>
    <property type="match status" value="1"/>
</dbReference>
<keyword evidence="3" id="KW-1185">Reference proteome</keyword>
<dbReference type="InterPro" id="IPR052739">
    <property type="entry name" value="FAAH2"/>
</dbReference>
<dbReference type="OrthoDB" id="9814821at2"/>
<dbReference type="eggNOG" id="COG0154">
    <property type="taxonomic scope" value="Bacteria"/>
</dbReference>
<name>D7CXJ7_TRURR</name>
<dbReference type="AlphaFoldDB" id="D7CXJ7"/>
<dbReference type="InterPro" id="IPR036928">
    <property type="entry name" value="AS_sf"/>
</dbReference>
<dbReference type="Proteomes" id="UP000000379">
    <property type="component" value="Chromosome"/>
</dbReference>